<evidence type="ECO:0000259" key="11">
    <source>
        <dbReference type="SMART" id="SM00836"/>
    </source>
</evidence>
<dbReference type="Pfam" id="PF05746">
    <property type="entry name" value="DALR_1"/>
    <property type="match status" value="1"/>
</dbReference>
<gene>
    <name evidence="12" type="primary">argS</name>
    <name evidence="12" type="ORF">ENP55_01410</name>
</gene>
<dbReference type="InterPro" id="IPR001278">
    <property type="entry name" value="Arg-tRNA-ligase"/>
</dbReference>
<dbReference type="GO" id="GO:0004814">
    <property type="term" value="F:arginine-tRNA ligase activity"/>
    <property type="evidence" value="ECO:0007669"/>
    <property type="project" value="UniProtKB-EC"/>
</dbReference>
<dbReference type="Gene3D" id="3.30.1360.70">
    <property type="entry name" value="Arginyl tRNA synthetase N-terminal domain"/>
    <property type="match status" value="1"/>
</dbReference>
<evidence type="ECO:0000313" key="12">
    <source>
        <dbReference type="EMBL" id="HEF86967.1"/>
    </source>
</evidence>
<dbReference type="Pfam" id="PF00750">
    <property type="entry name" value="tRNA-synt_1d"/>
    <property type="match status" value="2"/>
</dbReference>
<dbReference type="SMART" id="SM00836">
    <property type="entry name" value="DALR_1"/>
    <property type="match status" value="1"/>
</dbReference>
<dbReference type="SUPFAM" id="SSF47323">
    <property type="entry name" value="Anticodon-binding domain of a subclass of class I aminoacyl-tRNA synthetases"/>
    <property type="match status" value="1"/>
</dbReference>
<evidence type="ECO:0000256" key="1">
    <source>
        <dbReference type="ARBA" id="ARBA00005594"/>
    </source>
</evidence>
<dbReference type="PANTHER" id="PTHR11956:SF5">
    <property type="entry name" value="ARGININE--TRNA LIGASE, CYTOPLASMIC"/>
    <property type="match status" value="1"/>
</dbReference>
<dbReference type="PRINTS" id="PR01038">
    <property type="entry name" value="TRNASYNTHARG"/>
</dbReference>
<evidence type="ECO:0000256" key="2">
    <source>
        <dbReference type="ARBA" id="ARBA00012837"/>
    </source>
</evidence>
<keyword evidence="5 9" id="KW-0067">ATP-binding</keyword>
<evidence type="ECO:0000256" key="9">
    <source>
        <dbReference type="RuleBase" id="RU363038"/>
    </source>
</evidence>
<evidence type="ECO:0000256" key="10">
    <source>
        <dbReference type="SAM" id="Coils"/>
    </source>
</evidence>
<evidence type="ECO:0000256" key="7">
    <source>
        <dbReference type="ARBA" id="ARBA00023146"/>
    </source>
</evidence>
<comment type="catalytic activity">
    <reaction evidence="8">
        <text>tRNA(Arg) + L-arginine + ATP = L-arginyl-tRNA(Arg) + AMP + diphosphate</text>
        <dbReference type="Rhea" id="RHEA:20301"/>
        <dbReference type="Rhea" id="RHEA-COMP:9658"/>
        <dbReference type="Rhea" id="RHEA-COMP:9673"/>
        <dbReference type="ChEBI" id="CHEBI:30616"/>
        <dbReference type="ChEBI" id="CHEBI:32682"/>
        <dbReference type="ChEBI" id="CHEBI:33019"/>
        <dbReference type="ChEBI" id="CHEBI:78442"/>
        <dbReference type="ChEBI" id="CHEBI:78513"/>
        <dbReference type="ChEBI" id="CHEBI:456215"/>
        <dbReference type="EC" id="6.1.1.19"/>
    </reaction>
</comment>
<name>A0A7C2G0N9_9CREN</name>
<dbReference type="GO" id="GO:0005737">
    <property type="term" value="C:cytoplasm"/>
    <property type="evidence" value="ECO:0007669"/>
    <property type="project" value="InterPro"/>
</dbReference>
<evidence type="ECO:0000256" key="5">
    <source>
        <dbReference type="ARBA" id="ARBA00022840"/>
    </source>
</evidence>
<comment type="caution">
    <text evidence="12">The sequence shown here is derived from an EMBL/GenBank/DDBJ whole genome shotgun (WGS) entry which is preliminary data.</text>
</comment>
<accession>A0A7C2G0N9</accession>
<keyword evidence="4 9" id="KW-0547">Nucleotide-binding</keyword>
<dbReference type="GO" id="GO:0005524">
    <property type="term" value="F:ATP binding"/>
    <property type="evidence" value="ECO:0007669"/>
    <property type="project" value="UniProtKB-KW"/>
</dbReference>
<evidence type="ECO:0000256" key="3">
    <source>
        <dbReference type="ARBA" id="ARBA00022598"/>
    </source>
</evidence>
<dbReference type="AlphaFoldDB" id="A0A7C2G0N9"/>
<keyword evidence="7 9" id="KW-0030">Aminoacyl-tRNA synthetase</keyword>
<sequence>MGIRLESLIEKCLYQHLEEAIARTLEVSRGEIGKLIEEGRLKISRTPDPKMGDYGVALHILLRNIPRDEWARKGEQLIEELNKIGFKQDCRVLEARFLNGYLNVVIDYSSIISNLVEGFLEDGFKTVLSSYGAGKTIVVEHTSANPVHPLHIGSGRNSIIGDTFSRLSRKLGFNVVTRFYVNDLGRQAAILAYGVSKLRKNNINPPQGVKIDHWYGMVYASVNIIMMIRKLSNELKNIEEELFNKLKLYVESNKEKLLTAPLLNAYLESFISIKPLVHNSFKKLAEFSREVRRLKNSEKDPFTKQLAGEVWEIAAPLLEKFKETYQEYASYVKAGALLQSLNPEVYTALSREMGSYEEVEEEIKALMWRAEHRDPEALGLLKQVSKDVLNGFMETLSSYNVVFDGFDFESEDEIVTLSQEIVEKILKTGYANIVDGAVELDLNKAAQNVEFVRNLFAPDNPGRFIIRRSDGTTLYVTRDIAYSIIKFSKYNAEKVYNVIAIEQDRAQKQLRASLKILGFDKEAENLIHFAYEMVQLKNMRMSGRRGVYYTMDELLVDMTRTLVEKQLGQIQRKGVQEDLSSIFSYTRELAVANARALLLSVEPGKVLFFDPERIGEFEHGITIAYSFARLQSILRKQWGLEPLESLGEIKRRLSEEISKHGVSGPTTVEEKKLIEWLNAFTQTLITSYTELKPNRLLEYAHNLALDLNRFYEKCSVIGEKDLRVKNLRLLLVVASLIVLSELMEILGIPRLKRL</sequence>
<evidence type="ECO:0000256" key="8">
    <source>
        <dbReference type="ARBA" id="ARBA00049339"/>
    </source>
</evidence>
<protein>
    <recommendedName>
        <fullName evidence="2">arginine--tRNA ligase</fullName>
        <ecNumber evidence="2">6.1.1.19</ecNumber>
    </recommendedName>
</protein>
<dbReference type="InterPro" id="IPR008909">
    <property type="entry name" value="DALR_anticod-bd"/>
</dbReference>
<evidence type="ECO:0000256" key="4">
    <source>
        <dbReference type="ARBA" id="ARBA00022741"/>
    </source>
</evidence>
<reference evidence="12" key="1">
    <citation type="journal article" date="2020" name="mSystems">
        <title>Genome- and Community-Level Interaction Insights into Carbon Utilization and Element Cycling Functions of Hydrothermarchaeota in Hydrothermal Sediment.</title>
        <authorList>
            <person name="Zhou Z."/>
            <person name="Liu Y."/>
            <person name="Xu W."/>
            <person name="Pan J."/>
            <person name="Luo Z.H."/>
            <person name="Li M."/>
        </authorList>
    </citation>
    <scope>NUCLEOTIDE SEQUENCE [LARGE SCALE GENOMIC DNA]</scope>
    <source>
        <strain evidence="12">SpSt-23</strain>
    </source>
</reference>
<organism evidence="12">
    <name type="scientific">Thermosphaera aggregans</name>
    <dbReference type="NCBI Taxonomy" id="54254"/>
    <lineage>
        <taxon>Archaea</taxon>
        <taxon>Thermoproteota</taxon>
        <taxon>Thermoprotei</taxon>
        <taxon>Desulfurococcales</taxon>
        <taxon>Desulfurococcaceae</taxon>
        <taxon>Thermosphaera</taxon>
    </lineage>
</organism>
<dbReference type="InterPro" id="IPR014729">
    <property type="entry name" value="Rossmann-like_a/b/a_fold"/>
</dbReference>
<dbReference type="InterPro" id="IPR009080">
    <property type="entry name" value="tRNAsynth_Ia_anticodon-bd"/>
</dbReference>
<dbReference type="SUPFAM" id="SSF52374">
    <property type="entry name" value="Nucleotidylyl transferase"/>
    <property type="match status" value="1"/>
</dbReference>
<proteinExistence type="inferred from homology"/>
<dbReference type="PANTHER" id="PTHR11956">
    <property type="entry name" value="ARGINYL-TRNA SYNTHETASE"/>
    <property type="match status" value="1"/>
</dbReference>
<dbReference type="InterPro" id="IPR035684">
    <property type="entry name" value="ArgRS_core"/>
</dbReference>
<comment type="similarity">
    <text evidence="1 9">Belongs to the class-I aminoacyl-tRNA synthetase family.</text>
</comment>
<dbReference type="Gene3D" id="1.10.730.10">
    <property type="entry name" value="Isoleucyl-tRNA Synthetase, Domain 1"/>
    <property type="match status" value="1"/>
</dbReference>
<keyword evidence="6 9" id="KW-0648">Protein biosynthesis</keyword>
<feature type="domain" description="DALR anticodon binding" evidence="11">
    <location>
        <begin position="623"/>
        <end position="754"/>
    </location>
</feature>
<dbReference type="EMBL" id="DSJT01000005">
    <property type="protein sequence ID" value="HEF86967.1"/>
    <property type="molecule type" value="Genomic_DNA"/>
</dbReference>
<dbReference type="EC" id="6.1.1.19" evidence="2"/>
<keyword evidence="3 9" id="KW-0436">Ligase</keyword>
<evidence type="ECO:0000256" key="6">
    <source>
        <dbReference type="ARBA" id="ARBA00022917"/>
    </source>
</evidence>
<feature type="coiled-coil region" evidence="10">
    <location>
        <begin position="221"/>
        <end position="248"/>
    </location>
</feature>
<dbReference type="GO" id="GO:0006420">
    <property type="term" value="P:arginyl-tRNA aminoacylation"/>
    <property type="evidence" value="ECO:0007669"/>
    <property type="project" value="InterPro"/>
</dbReference>
<dbReference type="Gene3D" id="3.40.50.620">
    <property type="entry name" value="HUPs"/>
    <property type="match status" value="2"/>
</dbReference>
<keyword evidence="10" id="KW-0175">Coiled coil</keyword>
<dbReference type="InterPro" id="IPR036695">
    <property type="entry name" value="Arg-tRNA-synth_N_sf"/>
</dbReference>